<dbReference type="InterPro" id="IPR011251">
    <property type="entry name" value="Luciferase-like_dom"/>
</dbReference>
<organism evidence="6 7">
    <name type="scientific">Ktedonosporobacter rubrisoli</name>
    <dbReference type="NCBI Taxonomy" id="2509675"/>
    <lineage>
        <taxon>Bacteria</taxon>
        <taxon>Bacillati</taxon>
        <taxon>Chloroflexota</taxon>
        <taxon>Ktedonobacteria</taxon>
        <taxon>Ktedonobacterales</taxon>
        <taxon>Ktedonosporobacteraceae</taxon>
        <taxon>Ktedonosporobacter</taxon>
    </lineage>
</organism>
<evidence type="ECO:0000256" key="1">
    <source>
        <dbReference type="ARBA" id="ARBA00022630"/>
    </source>
</evidence>
<keyword evidence="2" id="KW-0288">FMN</keyword>
<sequence>MNQEQEPAVPHARRQLKIGINLPSTESSMAGKSARWKDLLAFAERVDALGYDSLWVPDHLLIKWQEQIKGTWECWSLLAALAAVTQHVELGTLVACTAFRSPALLAKTADTIDEISGGRLILGLGAGWDGPEYSAFDLKADHRVDRFVEALQIIVPLLRTGRVNFAGKYYRAQDCELRLRGPRPEGPPILIGAKGPRMLGLAATYADLWNAEGPVQQPEELIERQQAGDAACRAAGRDPSSLGRSASIVLKLPMKYGQNGQPEPPTDEQIAELVQTLRNYARAGLTHVQLWLMPNNIAGLEWFAPVLAQLDRDAA</sequence>
<keyword evidence="1" id="KW-0285">Flavoprotein</keyword>
<dbReference type="GO" id="GO:0046306">
    <property type="term" value="P:alkanesulfonate catabolic process"/>
    <property type="evidence" value="ECO:0007669"/>
    <property type="project" value="TreeGrafter"/>
</dbReference>
<evidence type="ECO:0000256" key="4">
    <source>
        <dbReference type="ARBA" id="ARBA00023033"/>
    </source>
</evidence>
<dbReference type="InterPro" id="IPR050172">
    <property type="entry name" value="SsuD_RutA_monooxygenase"/>
</dbReference>
<proteinExistence type="predicted"/>
<feature type="domain" description="Luciferase-like" evidence="5">
    <location>
        <begin position="17"/>
        <end position="248"/>
    </location>
</feature>
<accession>A0A4P6JJF1</accession>
<keyword evidence="3" id="KW-0560">Oxidoreductase</keyword>
<dbReference type="OrthoDB" id="9814695at2"/>
<dbReference type="RefSeq" id="WP_129885827.1">
    <property type="nucleotide sequence ID" value="NZ_CP035758.1"/>
</dbReference>
<dbReference type="SUPFAM" id="SSF51679">
    <property type="entry name" value="Bacterial luciferase-like"/>
    <property type="match status" value="1"/>
</dbReference>
<dbReference type="PANTHER" id="PTHR42847:SF4">
    <property type="entry name" value="ALKANESULFONATE MONOOXYGENASE-RELATED"/>
    <property type="match status" value="1"/>
</dbReference>
<protein>
    <submittedName>
        <fullName evidence="6">LLM class flavin-dependent oxidoreductase</fullName>
    </submittedName>
</protein>
<gene>
    <name evidence="6" type="ORF">EPA93_04145</name>
</gene>
<evidence type="ECO:0000313" key="6">
    <source>
        <dbReference type="EMBL" id="QBD75228.1"/>
    </source>
</evidence>
<dbReference type="EMBL" id="CP035758">
    <property type="protein sequence ID" value="QBD75228.1"/>
    <property type="molecule type" value="Genomic_DNA"/>
</dbReference>
<dbReference type="Gene3D" id="3.20.20.30">
    <property type="entry name" value="Luciferase-like domain"/>
    <property type="match status" value="1"/>
</dbReference>
<dbReference type="AlphaFoldDB" id="A0A4P6JJF1"/>
<keyword evidence="7" id="KW-1185">Reference proteome</keyword>
<evidence type="ECO:0000259" key="5">
    <source>
        <dbReference type="Pfam" id="PF00296"/>
    </source>
</evidence>
<dbReference type="PANTHER" id="PTHR42847">
    <property type="entry name" value="ALKANESULFONATE MONOOXYGENASE"/>
    <property type="match status" value="1"/>
</dbReference>
<evidence type="ECO:0000256" key="3">
    <source>
        <dbReference type="ARBA" id="ARBA00023002"/>
    </source>
</evidence>
<name>A0A4P6JJF1_KTERU</name>
<evidence type="ECO:0000313" key="7">
    <source>
        <dbReference type="Proteomes" id="UP000290365"/>
    </source>
</evidence>
<keyword evidence="4" id="KW-0503">Monooxygenase</keyword>
<dbReference type="Pfam" id="PF00296">
    <property type="entry name" value="Bac_luciferase"/>
    <property type="match status" value="1"/>
</dbReference>
<evidence type="ECO:0000256" key="2">
    <source>
        <dbReference type="ARBA" id="ARBA00022643"/>
    </source>
</evidence>
<dbReference type="GO" id="GO:0008726">
    <property type="term" value="F:alkanesulfonate monooxygenase activity"/>
    <property type="evidence" value="ECO:0007669"/>
    <property type="project" value="TreeGrafter"/>
</dbReference>
<dbReference type="Proteomes" id="UP000290365">
    <property type="component" value="Chromosome"/>
</dbReference>
<dbReference type="KEGG" id="kbs:EPA93_04145"/>
<reference evidence="6 7" key="1">
    <citation type="submission" date="2019-01" db="EMBL/GenBank/DDBJ databases">
        <title>Ktedonosporobacter rubrisoli SCAWS-G2.</title>
        <authorList>
            <person name="Huang Y."/>
            <person name="Yan B."/>
        </authorList>
    </citation>
    <scope>NUCLEOTIDE SEQUENCE [LARGE SCALE GENOMIC DNA]</scope>
    <source>
        <strain evidence="6 7">SCAWS-G2</strain>
    </source>
</reference>
<dbReference type="InterPro" id="IPR036661">
    <property type="entry name" value="Luciferase-like_sf"/>
</dbReference>